<sequence length="219" mass="22574">MNETTSAAGHANTITVTGRGAVNAEPDCFHIHIGIEARRNNVKEAYAAAAGAVTAVQQRLAGLSVARDAVGTEALNVHADTQWQEGRVSVVTGYVVTTSLNVVLRYDDAAADVIAAVVDAGGDAVRLDGLSPAVSDPSAAQDAARAVAWADARRAAELYAGMAGRSLGAPTAITEMQDRGMMIPMARAASRFDSTSVALPVEAGQSSITATVEVTWQLL</sequence>
<name>A0A7Y7IGT9_9MICC</name>
<keyword evidence="2" id="KW-1185">Reference proteome</keyword>
<proteinExistence type="predicted"/>
<dbReference type="GO" id="GO:0006974">
    <property type="term" value="P:DNA damage response"/>
    <property type="evidence" value="ECO:0007669"/>
    <property type="project" value="TreeGrafter"/>
</dbReference>
<dbReference type="InterPro" id="IPR052022">
    <property type="entry name" value="26kDa_periplasmic_antigen"/>
</dbReference>
<protein>
    <submittedName>
        <fullName evidence="1">SIMPL domain-containing protein</fullName>
    </submittedName>
</protein>
<dbReference type="RefSeq" id="WP_176634957.1">
    <property type="nucleotide sequence ID" value="NZ_JAAMFM010000012.1"/>
</dbReference>
<reference evidence="1 2" key="1">
    <citation type="submission" date="2020-02" db="EMBL/GenBank/DDBJ databases">
        <title>Genome sequence of strain AETb3-4.</title>
        <authorList>
            <person name="Gao J."/>
            <person name="Zhang X."/>
        </authorList>
    </citation>
    <scope>NUCLEOTIDE SEQUENCE [LARGE SCALE GENOMIC DNA]</scope>
    <source>
        <strain evidence="1 2">AETb3-4</strain>
    </source>
</reference>
<evidence type="ECO:0000313" key="2">
    <source>
        <dbReference type="Proteomes" id="UP000543556"/>
    </source>
</evidence>
<dbReference type="Pfam" id="PF04402">
    <property type="entry name" value="SIMPL"/>
    <property type="match status" value="1"/>
</dbReference>
<dbReference type="PANTHER" id="PTHR34387">
    <property type="entry name" value="SLR1258 PROTEIN"/>
    <property type="match status" value="1"/>
</dbReference>
<gene>
    <name evidence="1" type="ORF">G6034_10010</name>
</gene>
<dbReference type="PANTHER" id="PTHR34387:SF1">
    <property type="entry name" value="PERIPLASMIC IMMUNOGENIC PROTEIN"/>
    <property type="match status" value="1"/>
</dbReference>
<dbReference type="Gene3D" id="3.30.110.170">
    <property type="entry name" value="Protein of unknown function (DUF541), domain 1"/>
    <property type="match status" value="1"/>
</dbReference>
<dbReference type="Proteomes" id="UP000543556">
    <property type="component" value="Unassembled WGS sequence"/>
</dbReference>
<dbReference type="Gene3D" id="3.30.70.2970">
    <property type="entry name" value="Protein of unknown function (DUF541), domain 2"/>
    <property type="match status" value="1"/>
</dbReference>
<dbReference type="EMBL" id="JAAMFM010000012">
    <property type="protein sequence ID" value="NVM95240.1"/>
    <property type="molecule type" value="Genomic_DNA"/>
</dbReference>
<dbReference type="InterPro" id="IPR007497">
    <property type="entry name" value="SIMPL/DUF541"/>
</dbReference>
<dbReference type="AlphaFoldDB" id="A0A7Y7IGT9"/>
<accession>A0A7Y7IGT9</accession>
<organism evidence="1 2">
    <name type="scientific">Arthrobacter wenxiniae</name>
    <dbReference type="NCBI Taxonomy" id="2713570"/>
    <lineage>
        <taxon>Bacteria</taxon>
        <taxon>Bacillati</taxon>
        <taxon>Actinomycetota</taxon>
        <taxon>Actinomycetes</taxon>
        <taxon>Micrococcales</taxon>
        <taxon>Micrococcaceae</taxon>
        <taxon>Arthrobacter</taxon>
    </lineage>
</organism>
<comment type="caution">
    <text evidence="1">The sequence shown here is derived from an EMBL/GenBank/DDBJ whole genome shotgun (WGS) entry which is preliminary data.</text>
</comment>
<evidence type="ECO:0000313" key="1">
    <source>
        <dbReference type="EMBL" id="NVM95240.1"/>
    </source>
</evidence>